<dbReference type="EMBL" id="CP003153">
    <property type="protein sequence ID" value="AEV26932.1"/>
    <property type="molecule type" value="Genomic_DNA"/>
</dbReference>
<dbReference type="eggNOG" id="COG3266">
    <property type="taxonomic scope" value="Bacteria"/>
</dbReference>
<evidence type="ECO:0000313" key="3">
    <source>
        <dbReference type="EMBL" id="AEV26932.1"/>
    </source>
</evidence>
<feature type="region of interest" description="Disordered" evidence="1">
    <location>
        <begin position="499"/>
        <end position="522"/>
    </location>
</feature>
<dbReference type="Pfam" id="PF07514">
    <property type="entry name" value="TraI_2"/>
    <property type="match status" value="1"/>
</dbReference>
<dbReference type="SMART" id="SM00471">
    <property type="entry name" value="HDc"/>
    <property type="match status" value="1"/>
</dbReference>
<dbReference type="Gene3D" id="2.40.10.200">
    <property type="entry name" value="STY4665 C-terminal domain-like"/>
    <property type="match status" value="1"/>
</dbReference>
<evidence type="ECO:0000256" key="1">
    <source>
        <dbReference type="SAM" id="MobiDB-lite"/>
    </source>
</evidence>
<dbReference type="SUPFAM" id="SSF46785">
    <property type="entry name" value="Winged helix' DNA-binding domain"/>
    <property type="match status" value="1"/>
</dbReference>
<dbReference type="STRING" id="640081.Dsui_2581"/>
<dbReference type="Gene3D" id="1.10.3210.40">
    <property type="match status" value="1"/>
</dbReference>
<dbReference type="InterPro" id="IPR003607">
    <property type="entry name" value="HD/PDEase_dom"/>
</dbReference>
<dbReference type="InterPro" id="IPR036390">
    <property type="entry name" value="WH_DNA-bd_sf"/>
</dbReference>
<name>G8QNN8_AZOOP</name>
<reference evidence="3 4" key="1">
    <citation type="journal article" date="2012" name="J. Bacteriol.">
        <title>Complete genome sequence of the anaerobic perchlorate-reducing bacterium Azospira suillum strain PS.</title>
        <authorList>
            <person name="Byrne-Bailey K.G."/>
            <person name="Coates J.D."/>
        </authorList>
    </citation>
    <scope>NUCLEOTIDE SEQUENCE [LARGE SCALE GENOMIC DNA]</scope>
    <source>
        <strain evidence="4">ATCC BAA-33 / DSM 13638 / PS</strain>
    </source>
</reference>
<accession>G8QNN8</accession>
<dbReference type="InterPro" id="IPR036388">
    <property type="entry name" value="WH-like_DNA-bd_sf"/>
</dbReference>
<evidence type="ECO:0000313" key="4">
    <source>
        <dbReference type="Proteomes" id="UP000005633"/>
    </source>
</evidence>
<dbReference type="AlphaFoldDB" id="G8QNN8"/>
<proteinExistence type="predicted"/>
<feature type="region of interest" description="Disordered" evidence="1">
    <location>
        <begin position="411"/>
        <end position="447"/>
    </location>
</feature>
<dbReference type="GO" id="GO:0016787">
    <property type="term" value="F:hydrolase activity"/>
    <property type="evidence" value="ECO:0007669"/>
    <property type="project" value="UniProtKB-KW"/>
</dbReference>
<sequence length="661" mass="71512">MFWHGRHNVTDPGAPEAIPAPPVPSIPAGFLPVLGASDLFSEIRADALLFRIHQALGFAPENHARDVLPLLNQVAEFVQLLPASESHHHANPGGLLTHILEVAAVALLQAEESKLPIGRPTEEQLKYAARWRYGILVAALLHDVGKPIADVLIDVRLPNGAIGLWNGLGGKLGDYGDCYRVNFPLKRDYGAHQRLPVMLLKAMIPPSTMQWLADDPELVSTLIAYLSGESDGGTIGKLIKAADGKSVADNLLRGNRTRFATARQVPLIERMMDALRRMLAEGGQLPLNREGATGFCDGTDIWFVAGTLADKVRAYLDANEIREAGAADLPTDNSRLFDTWLDYAAVRDNAGAAIWKAAVTLDKEDGRSWSQTFTLLRFPLDKLYPNAGTYPQSLNGRVEVVAGAATHTAVDQIPEEPQGSTLQLAPAPVDPSSEQQPGPVSESPLPEFSLTPVTLEELSPSPAAVESPQPTPMPLPAADEFLDAEESASLAMIPLPHQAEEPTPLPEIPTAPVTPAGLRVPQNSVIGDIPQPDKDIERLMAWIQQGIGGGTISYNRASACIHFVKEGMLLISPKVFREYYQAAGTEADTTQIKRLQKLLQKSGYVAKNRPNSFLHYYRITNAKNADRSLVTGYLVTNPGLFFRDVPEANAHLEASAGNNVA</sequence>
<dbReference type="Proteomes" id="UP000005633">
    <property type="component" value="Chromosome"/>
</dbReference>
<feature type="region of interest" description="Disordered" evidence="1">
    <location>
        <begin position="458"/>
        <end position="477"/>
    </location>
</feature>
<dbReference type="CDD" id="cd00077">
    <property type="entry name" value="HDc"/>
    <property type="match status" value="1"/>
</dbReference>
<dbReference type="HOGENOM" id="CLU_023668_1_0_4"/>
<dbReference type="Gene3D" id="1.10.10.10">
    <property type="entry name" value="Winged helix-like DNA-binding domain superfamily/Winged helix DNA-binding domain"/>
    <property type="match status" value="1"/>
</dbReference>
<evidence type="ECO:0000259" key="2">
    <source>
        <dbReference type="SMART" id="SM00471"/>
    </source>
</evidence>
<dbReference type="SUPFAM" id="SSF109604">
    <property type="entry name" value="HD-domain/PDEase-like"/>
    <property type="match status" value="1"/>
</dbReference>
<feature type="domain" description="HD/PDEase" evidence="2">
    <location>
        <begin position="91"/>
        <end position="257"/>
    </location>
</feature>
<dbReference type="NCBIfam" id="NF041494">
    <property type="entry name" value="MobH"/>
    <property type="match status" value="1"/>
</dbReference>
<dbReference type="eggNOG" id="COG3481">
    <property type="taxonomic scope" value="Bacteria"/>
</dbReference>
<dbReference type="KEGG" id="dsu:Dsui_2581"/>
<dbReference type="InterPro" id="IPR011093">
    <property type="entry name" value="TraI_2_C"/>
</dbReference>
<organism evidence="3 4">
    <name type="scientific">Azospira oryzae (strain ATCC BAA-33 / DSM 13638 / PS)</name>
    <name type="common">Dechlorosoma suillum</name>
    <dbReference type="NCBI Taxonomy" id="640081"/>
    <lineage>
        <taxon>Bacteria</taxon>
        <taxon>Pseudomonadati</taxon>
        <taxon>Pseudomonadota</taxon>
        <taxon>Betaproteobacteria</taxon>
        <taxon>Rhodocyclales</taxon>
        <taxon>Rhodocyclaceae</taxon>
        <taxon>Azospira</taxon>
    </lineage>
</organism>
<keyword evidence="3" id="KW-0378">Hydrolase</keyword>
<gene>
    <name evidence="3" type="ordered locus">Dsui_2581</name>
</gene>
<protein>
    <submittedName>
        <fullName evidence="3">Putative HD superfamily hydrolase</fullName>
    </submittedName>
</protein>
<dbReference type="Pfam" id="PF07515">
    <property type="entry name" value="TraI_2_C"/>
    <property type="match status" value="1"/>
</dbReference>
<dbReference type="InterPro" id="IPR011119">
    <property type="entry name" value="Unchr_helicase_relaxase_TraI"/>
</dbReference>